<dbReference type="InParanoid" id="A0A1Q6DRW6"/>
<dbReference type="AlphaFoldDB" id="A0A1Q6DRW6"/>
<name>A0A1Q6DRW6_METT1</name>
<keyword evidence="2" id="KW-1185">Reference proteome</keyword>
<comment type="caution">
    <text evidence="1">The sequence shown here is derived from an EMBL/GenBank/DDBJ whole genome shotgun (WGS) entry which is preliminary data.</text>
</comment>
<sequence>MPDRLESKDKENETLNEKIFESLVKIGVKPQKASKMSIEIENQIENGEDLSSNEIRKEVIKYLNQEGLYPKQRSTNYNSLIKQTEEFLKKETPSFGTSEILYIELDNLIDFNKLRRKVKEKDNLKIMEVERKDEGIFVELEVFSPSQSLL</sequence>
<dbReference type="Proteomes" id="UP000185744">
    <property type="component" value="Unassembled WGS sequence"/>
</dbReference>
<gene>
    <name evidence="1" type="ORF">BTN85_1759</name>
</gene>
<reference evidence="1" key="1">
    <citation type="submission" date="2016-12" db="EMBL/GenBank/DDBJ databases">
        <title>Discovery of methanogenic haloarchaea.</title>
        <authorList>
            <person name="Sorokin D.Y."/>
            <person name="Makarova K.S."/>
            <person name="Abbas B."/>
            <person name="Ferrer M."/>
            <person name="Golyshin P.N."/>
        </authorList>
    </citation>
    <scope>NUCLEOTIDE SEQUENCE [LARGE SCALE GENOMIC DNA]</scope>
    <source>
        <strain evidence="1">HMET1</strain>
    </source>
</reference>
<evidence type="ECO:0000313" key="1">
    <source>
        <dbReference type="EMBL" id="OKY77114.1"/>
    </source>
</evidence>
<protein>
    <submittedName>
        <fullName evidence="1">Uncharacterized protein</fullName>
    </submittedName>
</protein>
<organism evidence="1 2">
    <name type="scientific">Methanohalarchaeum thermophilum</name>
    <dbReference type="NCBI Taxonomy" id="1903181"/>
    <lineage>
        <taxon>Archaea</taxon>
        <taxon>Methanobacteriati</taxon>
        <taxon>Methanobacteriota</taxon>
        <taxon>Methanonatronarchaeia</taxon>
        <taxon>Methanonatronarchaeales</taxon>
        <taxon>Methanonatronarchaeaceae</taxon>
        <taxon>Candidatus Methanohalarchaeum</taxon>
    </lineage>
</organism>
<proteinExistence type="predicted"/>
<evidence type="ECO:0000313" key="2">
    <source>
        <dbReference type="Proteomes" id="UP000185744"/>
    </source>
</evidence>
<dbReference type="EMBL" id="MSDW01000002">
    <property type="protein sequence ID" value="OKY77114.1"/>
    <property type="molecule type" value="Genomic_DNA"/>
</dbReference>
<accession>A0A1Q6DRW6</accession>